<comment type="similarity">
    <text evidence="1 2">Belongs to the anti-sigma-factor antagonist family.</text>
</comment>
<dbReference type="CDD" id="cd07043">
    <property type="entry name" value="STAS_anti-anti-sigma_factors"/>
    <property type="match status" value="1"/>
</dbReference>
<dbReference type="Pfam" id="PF01740">
    <property type="entry name" value="STAS"/>
    <property type="match status" value="1"/>
</dbReference>
<dbReference type="InterPro" id="IPR002645">
    <property type="entry name" value="STAS_dom"/>
</dbReference>
<dbReference type="EMBL" id="JAATEM010000005">
    <property type="protein sequence ID" value="NJP49576.1"/>
    <property type="molecule type" value="Genomic_DNA"/>
</dbReference>
<dbReference type="NCBIfam" id="TIGR00377">
    <property type="entry name" value="ant_ant_sig"/>
    <property type="match status" value="1"/>
</dbReference>
<proteinExistence type="inferred from homology"/>
<keyword evidence="5" id="KW-1185">Reference proteome</keyword>
<dbReference type="PANTHER" id="PTHR33495:SF2">
    <property type="entry name" value="ANTI-SIGMA FACTOR ANTAGONIST TM_1081-RELATED"/>
    <property type="match status" value="1"/>
</dbReference>
<evidence type="ECO:0000256" key="1">
    <source>
        <dbReference type="ARBA" id="ARBA00009013"/>
    </source>
</evidence>
<evidence type="ECO:0000313" key="5">
    <source>
        <dbReference type="Proteomes" id="UP000730591"/>
    </source>
</evidence>
<gene>
    <name evidence="4" type="ORF">HCJ93_05675</name>
</gene>
<dbReference type="SUPFAM" id="SSF52091">
    <property type="entry name" value="SpoIIaa-like"/>
    <property type="match status" value="1"/>
</dbReference>
<sequence>MTEPVDLLTVTSRRFPTGPHVLEVAGELDHHTGRLLTRAVEETPFAEHGLVIDLSGMTYCDSTGITVLITAYQRAEALGAPLGLAGVGRDQMRVFEVVGLDQVFTFHGTAEEAAASLRG</sequence>
<dbReference type="PANTHER" id="PTHR33495">
    <property type="entry name" value="ANTI-SIGMA FACTOR ANTAGONIST TM_1081-RELATED-RELATED"/>
    <property type="match status" value="1"/>
</dbReference>
<dbReference type="RefSeq" id="WP_167991667.1">
    <property type="nucleotide sequence ID" value="NZ_JAATEM010000005.1"/>
</dbReference>
<organism evidence="4 5">
    <name type="scientific">Streptomyces composti</name>
    <dbReference type="NCBI Taxonomy" id="2720025"/>
    <lineage>
        <taxon>Bacteria</taxon>
        <taxon>Bacillati</taxon>
        <taxon>Actinomycetota</taxon>
        <taxon>Actinomycetes</taxon>
        <taxon>Kitasatosporales</taxon>
        <taxon>Streptomycetaceae</taxon>
        <taxon>Streptomyces</taxon>
    </lineage>
</organism>
<dbReference type="PROSITE" id="PS50801">
    <property type="entry name" value="STAS"/>
    <property type="match status" value="1"/>
</dbReference>
<name>A0ABX1A774_9ACTN</name>
<dbReference type="InterPro" id="IPR003658">
    <property type="entry name" value="Anti-sigma_ant"/>
</dbReference>
<dbReference type="Proteomes" id="UP000730591">
    <property type="component" value="Unassembled WGS sequence"/>
</dbReference>
<evidence type="ECO:0000256" key="2">
    <source>
        <dbReference type="RuleBase" id="RU003749"/>
    </source>
</evidence>
<reference evidence="4 5" key="1">
    <citation type="submission" date="2020-03" db="EMBL/GenBank/DDBJ databases">
        <title>WGS of actinomycetes isolated from Thailand.</title>
        <authorList>
            <person name="Thawai C."/>
        </authorList>
    </citation>
    <scope>NUCLEOTIDE SEQUENCE [LARGE SCALE GENOMIC DNA]</scope>
    <source>
        <strain evidence="4 5">SBST2-5</strain>
    </source>
</reference>
<dbReference type="InterPro" id="IPR036513">
    <property type="entry name" value="STAS_dom_sf"/>
</dbReference>
<protein>
    <recommendedName>
        <fullName evidence="2">Anti-sigma factor antagonist</fullName>
    </recommendedName>
</protein>
<evidence type="ECO:0000259" key="3">
    <source>
        <dbReference type="PROSITE" id="PS50801"/>
    </source>
</evidence>
<evidence type="ECO:0000313" key="4">
    <source>
        <dbReference type="EMBL" id="NJP49576.1"/>
    </source>
</evidence>
<feature type="domain" description="STAS" evidence="3">
    <location>
        <begin position="21"/>
        <end position="117"/>
    </location>
</feature>
<comment type="caution">
    <text evidence="4">The sequence shown here is derived from an EMBL/GenBank/DDBJ whole genome shotgun (WGS) entry which is preliminary data.</text>
</comment>
<accession>A0ABX1A774</accession>
<dbReference type="Gene3D" id="3.30.750.24">
    <property type="entry name" value="STAS domain"/>
    <property type="match status" value="1"/>
</dbReference>